<dbReference type="EMBL" id="CM009753">
    <property type="protein sequence ID" value="PUZ57887.1"/>
    <property type="molecule type" value="Genomic_DNA"/>
</dbReference>
<keyword evidence="2" id="KW-0472">Membrane</keyword>
<feature type="region of interest" description="Disordered" evidence="1">
    <location>
        <begin position="249"/>
        <end position="299"/>
    </location>
</feature>
<feature type="compositionally biased region" description="Low complexity" evidence="1">
    <location>
        <begin position="174"/>
        <end position="192"/>
    </location>
</feature>
<keyword evidence="2" id="KW-1133">Transmembrane helix</keyword>
<reference evidence="3 4" key="1">
    <citation type="submission" date="2018-04" db="EMBL/GenBank/DDBJ databases">
        <title>WGS assembly of Panicum hallii var. hallii HAL2.</title>
        <authorList>
            <person name="Lovell J."/>
            <person name="Jenkins J."/>
            <person name="Lowry D."/>
            <person name="Mamidi S."/>
            <person name="Sreedasyam A."/>
            <person name="Weng X."/>
            <person name="Barry K."/>
            <person name="Bonette J."/>
            <person name="Campitelli B."/>
            <person name="Daum C."/>
            <person name="Gordon S."/>
            <person name="Gould B."/>
            <person name="Lipzen A."/>
            <person name="MacQueen A."/>
            <person name="Palacio-Mejia J."/>
            <person name="Plott C."/>
            <person name="Shakirov E."/>
            <person name="Shu S."/>
            <person name="Yoshinaga Y."/>
            <person name="Zane M."/>
            <person name="Rokhsar D."/>
            <person name="Grimwood J."/>
            <person name="Schmutz J."/>
            <person name="Juenger T."/>
        </authorList>
    </citation>
    <scope>NUCLEOTIDE SEQUENCE [LARGE SCALE GENOMIC DNA]</scope>
    <source>
        <strain evidence="4">cv. HAL2</strain>
    </source>
</reference>
<feature type="compositionally biased region" description="Acidic residues" evidence="1">
    <location>
        <begin position="61"/>
        <end position="71"/>
    </location>
</feature>
<feature type="region of interest" description="Disordered" evidence="1">
    <location>
        <begin position="136"/>
        <end position="192"/>
    </location>
</feature>
<dbReference type="OrthoDB" id="694185at2759"/>
<sequence length="375" mass="38997">MERYERAVAGQREGEEEQGGEVPVPGAVAGAVGGMAREAASSEQEAISETGNAGGHGAAESESDDEEDALTEESVVVAPAGNAGRGVDSRSAQNEDHEMPEENPAPTHFGTVSNPARELRGFRAARRAIIRAMPPSSYRHMPLRSRKRPNPTRLNDMGGAGSGGANAHDPGTYSEAAGGPSPSAGFGSAPATPRSVFPSAMVNARHGARNEALGSTARLSVKASDPECPRSWMSFFPFHLIGTQRPPEMDAAVAKPSSGDPKSGTNAKDAAAAASSCHLPSRSRKQRRPEHFTSDSEEAVAVAAARAKAHRSDTALDRFLTSQVGGPEKTDGSARILAVVAILGASLALSAASCLLFYIAGQQTDPRPSDSRKKK</sequence>
<evidence type="ECO:0000256" key="1">
    <source>
        <dbReference type="SAM" id="MobiDB-lite"/>
    </source>
</evidence>
<feature type="region of interest" description="Disordered" evidence="1">
    <location>
        <begin position="1"/>
        <end position="115"/>
    </location>
</feature>
<organism evidence="3 4">
    <name type="scientific">Panicum hallii var. hallii</name>
    <dbReference type="NCBI Taxonomy" id="1504633"/>
    <lineage>
        <taxon>Eukaryota</taxon>
        <taxon>Viridiplantae</taxon>
        <taxon>Streptophyta</taxon>
        <taxon>Embryophyta</taxon>
        <taxon>Tracheophyta</taxon>
        <taxon>Spermatophyta</taxon>
        <taxon>Magnoliopsida</taxon>
        <taxon>Liliopsida</taxon>
        <taxon>Poales</taxon>
        <taxon>Poaceae</taxon>
        <taxon>PACMAD clade</taxon>
        <taxon>Panicoideae</taxon>
        <taxon>Panicodae</taxon>
        <taxon>Paniceae</taxon>
        <taxon>Panicinae</taxon>
        <taxon>Panicum</taxon>
        <taxon>Panicum sect. Panicum</taxon>
    </lineage>
</organism>
<dbReference type="AlphaFoldDB" id="A0A2T7DQM3"/>
<gene>
    <name evidence="3" type="ORF">GQ55_5G465200</name>
</gene>
<dbReference type="Proteomes" id="UP000244336">
    <property type="component" value="Chromosome 5"/>
</dbReference>
<keyword evidence="4" id="KW-1185">Reference proteome</keyword>
<dbReference type="Gramene" id="PUZ57887">
    <property type="protein sequence ID" value="PUZ57887"/>
    <property type="gene ID" value="GQ55_5G465200"/>
</dbReference>
<evidence type="ECO:0000313" key="3">
    <source>
        <dbReference type="EMBL" id="PUZ57887.1"/>
    </source>
</evidence>
<name>A0A2T7DQM3_9POAL</name>
<keyword evidence="2" id="KW-0812">Transmembrane</keyword>
<protein>
    <submittedName>
        <fullName evidence="3">Uncharacterized protein</fullName>
    </submittedName>
</protein>
<feature type="transmembrane region" description="Helical" evidence="2">
    <location>
        <begin position="336"/>
        <end position="359"/>
    </location>
</feature>
<accession>A0A2T7DQM3</accession>
<feature type="compositionally biased region" description="Basic residues" evidence="1">
    <location>
        <begin position="141"/>
        <end position="150"/>
    </location>
</feature>
<proteinExistence type="predicted"/>
<evidence type="ECO:0000256" key="2">
    <source>
        <dbReference type="SAM" id="Phobius"/>
    </source>
</evidence>
<feature type="compositionally biased region" description="Low complexity" evidence="1">
    <location>
        <begin position="20"/>
        <end position="49"/>
    </location>
</feature>
<evidence type="ECO:0000313" key="4">
    <source>
        <dbReference type="Proteomes" id="UP000244336"/>
    </source>
</evidence>